<feature type="compositionally biased region" description="Low complexity" evidence="1">
    <location>
        <begin position="87"/>
        <end position="98"/>
    </location>
</feature>
<feature type="region of interest" description="Disordered" evidence="1">
    <location>
        <begin position="63"/>
        <end position="116"/>
    </location>
</feature>
<sequence length="381" mass="41538">MKVPRLTPALVGAALLALLGHVWLIEAVRDSMQAIDLRVPEIRRAEVRFDRVLAPTAPVEVQAVRPKPAPTPRLAQAAAAPRPPEPAASDAADPAAELAADRATEQAAEQAAEQARQEAERAALAVADAQAAADAASAAQAAASAAQAAATPVRPGLPEFVWPVSTRLSYRLTGWYRGEVNGHAEVEWLRLDAQRYQVHLSVSIGPAFAPLMTRRMSSEGRITPEGLAPQRYEQLTQQIIGRDRQVTMAFEPGGIRLARGDSVPYQGDVQDTASQFIQIIYLLRTRPDLARTGQAMAFPLALPNRVDAWVYEVAEKVVEQTPVGPLETLHVKPRRRAEGGNLTAQMWYAPTLQMLPVRIRIEQDAQTWVDLRLERAPEQGS</sequence>
<dbReference type="Pfam" id="PF11306">
    <property type="entry name" value="DUF3108"/>
    <property type="match status" value="1"/>
</dbReference>
<evidence type="ECO:0000313" key="3">
    <source>
        <dbReference type="Proteomes" id="UP001235760"/>
    </source>
</evidence>
<proteinExistence type="predicted"/>
<accession>A0ABT9G7V5</accession>
<name>A0ABT9G7V5_LEPDI</name>
<dbReference type="InterPro" id="IPR021457">
    <property type="entry name" value="DUF3108"/>
</dbReference>
<gene>
    <name evidence="2" type="ORF">Q8X39_18145</name>
</gene>
<keyword evidence="3" id="KW-1185">Reference proteome</keyword>
<protein>
    <submittedName>
        <fullName evidence="2">DUF3108 domain-containing protein</fullName>
    </submittedName>
</protein>
<dbReference type="RefSeq" id="WP_305751103.1">
    <property type="nucleotide sequence ID" value="NZ_JAUZEE010000012.1"/>
</dbReference>
<comment type="caution">
    <text evidence="2">The sequence shown here is derived from an EMBL/GenBank/DDBJ whole genome shotgun (WGS) entry which is preliminary data.</text>
</comment>
<dbReference type="Proteomes" id="UP001235760">
    <property type="component" value="Unassembled WGS sequence"/>
</dbReference>
<evidence type="ECO:0000256" key="1">
    <source>
        <dbReference type="SAM" id="MobiDB-lite"/>
    </source>
</evidence>
<evidence type="ECO:0000313" key="2">
    <source>
        <dbReference type="EMBL" id="MDP4302564.1"/>
    </source>
</evidence>
<organism evidence="2 3">
    <name type="scientific">Leptothrix discophora</name>
    <dbReference type="NCBI Taxonomy" id="89"/>
    <lineage>
        <taxon>Bacteria</taxon>
        <taxon>Pseudomonadati</taxon>
        <taxon>Pseudomonadota</taxon>
        <taxon>Betaproteobacteria</taxon>
        <taxon>Burkholderiales</taxon>
        <taxon>Sphaerotilaceae</taxon>
        <taxon>Leptothrix</taxon>
    </lineage>
</organism>
<dbReference type="EMBL" id="JAUZEE010000012">
    <property type="protein sequence ID" value="MDP4302564.1"/>
    <property type="molecule type" value="Genomic_DNA"/>
</dbReference>
<feature type="compositionally biased region" description="Low complexity" evidence="1">
    <location>
        <begin position="105"/>
        <end position="114"/>
    </location>
</feature>
<reference evidence="2 3" key="1">
    <citation type="submission" date="2023-08" db="EMBL/GenBank/DDBJ databases">
        <authorList>
            <person name="Roldan D.M."/>
            <person name="Menes R.J."/>
        </authorList>
    </citation>
    <scope>NUCLEOTIDE SEQUENCE [LARGE SCALE GENOMIC DNA]</scope>
    <source>
        <strain evidence="2 3">CCM 2812</strain>
    </source>
</reference>